<evidence type="ECO:0000313" key="6">
    <source>
        <dbReference type="EMBL" id="XCN15851.1"/>
    </source>
</evidence>
<gene>
    <name evidence="6" type="ORF">R1Y80_20420</name>
</gene>
<evidence type="ECO:0000256" key="2">
    <source>
        <dbReference type="ARBA" id="ARBA00022741"/>
    </source>
</evidence>
<evidence type="ECO:0000256" key="1">
    <source>
        <dbReference type="ARBA" id="ARBA00022598"/>
    </source>
</evidence>
<accession>A0AAU8KHJ7</accession>
<dbReference type="InterPro" id="IPR011761">
    <property type="entry name" value="ATP-grasp"/>
</dbReference>
<sequence length="402" mass="44477">MIKETALFLNKHSYEHFDRGGRSLLPTSELDIHLVTRRRWQGGLDGFADHPLSHVTLCDGDDENYNRWRDVSTWILRHHPVSRIIAVHERAVLLAAELRSKFSLPGTDHETALLFRDKLRMKEAVQRSGAAALPAFSALDSPEDLNRVDWSTGRKVIKSRWGLAAKDVYMADSLDQARDVVSALDLSNGQFGIEEFIDGPIFHCDSVVVNGEIRFVSVGKYLVNPSAYSPGGVFGTLLVDDAELVPRIHRMNAAVLRALGLKDGTAHLELFRTPADELVFCEVASRPPGGAIPHIIEWQYGFNIVEAQIRIDAGLPVSLGRSTSAGTCGFLSFYPGGGEARGIPPHRFGALDIVEHIKHHGAGNGLGGVRHSTDFLDSYVVRAPDEKGFVDRMARIQDEYWQ</sequence>
<evidence type="ECO:0000256" key="4">
    <source>
        <dbReference type="PROSITE-ProRule" id="PRU00409"/>
    </source>
</evidence>
<evidence type="ECO:0000256" key="3">
    <source>
        <dbReference type="ARBA" id="ARBA00022840"/>
    </source>
</evidence>
<protein>
    <recommendedName>
        <fullName evidence="5">ATP-grasp domain-containing protein</fullName>
    </recommendedName>
</protein>
<dbReference type="GO" id="GO:0005524">
    <property type="term" value="F:ATP binding"/>
    <property type="evidence" value="ECO:0007669"/>
    <property type="project" value="UniProtKB-UniRule"/>
</dbReference>
<organism evidence="6">
    <name type="scientific">Streptomyces sp. JL1001</name>
    <dbReference type="NCBI Taxonomy" id="3078227"/>
    <lineage>
        <taxon>Bacteria</taxon>
        <taxon>Bacillati</taxon>
        <taxon>Actinomycetota</taxon>
        <taxon>Actinomycetes</taxon>
        <taxon>Kitasatosporales</taxon>
        <taxon>Streptomycetaceae</taxon>
        <taxon>Streptomyces</taxon>
    </lineage>
</organism>
<reference evidence="6" key="1">
    <citation type="submission" date="2023-10" db="EMBL/GenBank/DDBJ databases">
        <title>Complete genome sequence of Streptomyces sp. JL1001.</title>
        <authorList>
            <person name="Jiang L."/>
        </authorList>
    </citation>
    <scope>NUCLEOTIDE SEQUENCE</scope>
    <source>
        <strain evidence="6">JL1001</strain>
    </source>
</reference>
<dbReference type="PANTHER" id="PTHR43585">
    <property type="entry name" value="FUMIPYRROLE BIOSYNTHESIS PROTEIN C"/>
    <property type="match status" value="1"/>
</dbReference>
<dbReference type="AlphaFoldDB" id="A0AAU8KHJ7"/>
<feature type="domain" description="ATP-grasp" evidence="5">
    <location>
        <begin position="122"/>
        <end position="313"/>
    </location>
</feature>
<dbReference type="GO" id="GO:0016874">
    <property type="term" value="F:ligase activity"/>
    <property type="evidence" value="ECO:0007669"/>
    <property type="project" value="UniProtKB-KW"/>
</dbReference>
<dbReference type="GO" id="GO:0046872">
    <property type="term" value="F:metal ion binding"/>
    <property type="evidence" value="ECO:0007669"/>
    <property type="project" value="InterPro"/>
</dbReference>
<keyword evidence="3 4" id="KW-0067">ATP-binding</keyword>
<dbReference type="EMBL" id="CP136798">
    <property type="protein sequence ID" value="XCN15851.1"/>
    <property type="molecule type" value="Genomic_DNA"/>
</dbReference>
<keyword evidence="1" id="KW-0436">Ligase</keyword>
<dbReference type="Gene3D" id="3.30.470.20">
    <property type="entry name" value="ATP-grasp fold, B domain"/>
    <property type="match status" value="1"/>
</dbReference>
<dbReference type="SUPFAM" id="SSF56059">
    <property type="entry name" value="Glutathione synthetase ATP-binding domain-like"/>
    <property type="match status" value="1"/>
</dbReference>
<dbReference type="PANTHER" id="PTHR43585:SF2">
    <property type="entry name" value="ATP-GRASP ENZYME FSQD"/>
    <property type="match status" value="1"/>
</dbReference>
<name>A0AAU8KHJ7_9ACTN</name>
<keyword evidence="2 4" id="KW-0547">Nucleotide-binding</keyword>
<evidence type="ECO:0000259" key="5">
    <source>
        <dbReference type="PROSITE" id="PS50975"/>
    </source>
</evidence>
<dbReference type="Gene3D" id="3.40.50.20">
    <property type="match status" value="1"/>
</dbReference>
<dbReference type="InterPro" id="IPR052032">
    <property type="entry name" value="ATP-dep_AA_Ligase"/>
</dbReference>
<dbReference type="PROSITE" id="PS50975">
    <property type="entry name" value="ATP_GRASP"/>
    <property type="match status" value="1"/>
</dbReference>
<proteinExistence type="predicted"/>
<dbReference type="RefSeq" id="WP_354597631.1">
    <property type="nucleotide sequence ID" value="NZ_CP136798.1"/>
</dbReference>